<gene>
    <name evidence="2" type="ORF">EBM89_11740</name>
</gene>
<evidence type="ECO:0000259" key="1">
    <source>
        <dbReference type="Pfam" id="PF21725"/>
    </source>
</evidence>
<dbReference type="InterPro" id="IPR049082">
    <property type="entry name" value="T7SS_signal"/>
</dbReference>
<dbReference type="AlphaFoldDB" id="A0A3M2JFL9"/>
<dbReference type="Proteomes" id="UP000269289">
    <property type="component" value="Unassembled WGS sequence"/>
</dbReference>
<name>A0A3M2JFL9_9CELL</name>
<keyword evidence="3" id="KW-1185">Reference proteome</keyword>
<dbReference type="OrthoDB" id="3748032at2"/>
<evidence type="ECO:0000313" key="3">
    <source>
        <dbReference type="Proteomes" id="UP000269289"/>
    </source>
</evidence>
<reference evidence="2 3" key="1">
    <citation type="submission" date="2018-10" db="EMBL/GenBank/DDBJ databases">
        <title>Isolation, diversity and antifungal activity of actinobacteria from wheat.</title>
        <authorList>
            <person name="Han C."/>
        </authorList>
    </citation>
    <scope>NUCLEOTIDE SEQUENCE [LARGE SCALE GENOMIC DNA]</scope>
    <source>
        <strain evidence="2 3">NEAU-YY56</strain>
    </source>
</reference>
<dbReference type="RefSeq" id="WP_122149610.1">
    <property type="nucleotide sequence ID" value="NZ_RFFI01000060.1"/>
</dbReference>
<evidence type="ECO:0000313" key="2">
    <source>
        <dbReference type="EMBL" id="RMI09098.1"/>
    </source>
</evidence>
<dbReference type="EMBL" id="RFFI01000060">
    <property type="protein sequence ID" value="RMI09098.1"/>
    <property type="molecule type" value="Genomic_DNA"/>
</dbReference>
<proteinExistence type="predicted"/>
<sequence>MAALGSTSDPRALVPGDPAAVRADATLLEQQSTALEDAADDLAAVRVDDWSGDSADAFWGVMDMQPRSWRVTADALTSAVTQLRGYADVLTTAQSNAATAIETWEQAQTATEQATRTYNGQVSTYNTAIRTWQTSGGTGTRPTAPGPFVDPGAAGRAEAQEILSSAQQSVQDAGDDAAQALGRIVVSDRWVVRTDAGTEIGASEGQASSTLFKVDPETGEWQIGLASADGSIAWYTASAEVEARYGAWFAKADAEFQAGSLEGEASFGIEGGSLVAEASGSAALIRGSASASAGGEYGHVGAEAEVFAGGYAEAGVQIGAEGVGATVAGFVGGKAEGSVEGEVAGVGGKATGELWAGWGAEANVGVTQGRDGTWTIGAKAGVAAGLGGSVGFEVTVDPAGVADAVGDAADWIGSLF</sequence>
<dbReference type="Pfam" id="PF21725">
    <property type="entry name" value="T7SS_signal"/>
    <property type="match status" value="1"/>
</dbReference>
<organism evidence="2 3">
    <name type="scientific">Cellulomonas triticagri</name>
    <dbReference type="NCBI Taxonomy" id="2483352"/>
    <lineage>
        <taxon>Bacteria</taxon>
        <taxon>Bacillati</taxon>
        <taxon>Actinomycetota</taxon>
        <taxon>Actinomycetes</taxon>
        <taxon>Micrococcales</taxon>
        <taxon>Cellulomonadaceae</taxon>
        <taxon>Cellulomonas</taxon>
    </lineage>
</organism>
<feature type="domain" description="Putative T7SS secretion signal" evidence="1">
    <location>
        <begin position="3"/>
        <end position="182"/>
    </location>
</feature>
<comment type="caution">
    <text evidence="2">The sequence shown here is derived from an EMBL/GenBank/DDBJ whole genome shotgun (WGS) entry which is preliminary data.</text>
</comment>
<accession>A0A3M2JFL9</accession>
<protein>
    <recommendedName>
        <fullName evidence="1">Putative T7SS secretion signal domain-containing protein</fullName>
    </recommendedName>
</protein>